<feature type="compositionally biased region" description="Pro residues" evidence="1">
    <location>
        <begin position="520"/>
        <end position="530"/>
    </location>
</feature>
<protein>
    <submittedName>
        <fullName evidence="2">Uncharacterized protein</fullName>
    </submittedName>
</protein>
<dbReference type="SUPFAM" id="SSF49468">
    <property type="entry name" value="VHL"/>
    <property type="match status" value="1"/>
</dbReference>
<feature type="compositionally biased region" description="Gly residues" evidence="1">
    <location>
        <begin position="434"/>
        <end position="452"/>
    </location>
</feature>
<evidence type="ECO:0000313" key="3">
    <source>
        <dbReference type="Proteomes" id="UP000664859"/>
    </source>
</evidence>
<evidence type="ECO:0000256" key="1">
    <source>
        <dbReference type="SAM" id="MobiDB-lite"/>
    </source>
</evidence>
<dbReference type="AlphaFoldDB" id="A0A835ZGW3"/>
<dbReference type="OrthoDB" id="199083at2759"/>
<proteinExistence type="predicted"/>
<comment type="caution">
    <text evidence="2">The sequence shown here is derived from an EMBL/GenBank/DDBJ whole genome shotgun (WGS) entry which is preliminary data.</text>
</comment>
<dbReference type="InterPro" id="IPR036208">
    <property type="entry name" value="VHL_sf"/>
</dbReference>
<feature type="region of interest" description="Disordered" evidence="1">
    <location>
        <begin position="698"/>
        <end position="758"/>
    </location>
</feature>
<feature type="compositionally biased region" description="Low complexity" evidence="1">
    <location>
        <begin position="421"/>
        <end position="433"/>
    </location>
</feature>
<evidence type="ECO:0000313" key="2">
    <source>
        <dbReference type="EMBL" id="KAG5191932.1"/>
    </source>
</evidence>
<dbReference type="EMBL" id="JAFCMP010000013">
    <property type="protein sequence ID" value="KAG5191932.1"/>
    <property type="molecule type" value="Genomic_DNA"/>
</dbReference>
<feature type="compositionally biased region" description="Basic and acidic residues" evidence="1">
    <location>
        <begin position="716"/>
        <end position="727"/>
    </location>
</feature>
<gene>
    <name evidence="2" type="ORF">JKP88DRAFT_274921</name>
</gene>
<feature type="compositionally biased region" description="Gly residues" evidence="1">
    <location>
        <begin position="748"/>
        <end position="758"/>
    </location>
</feature>
<dbReference type="Gene3D" id="2.60.40.780">
    <property type="entry name" value="von Hippel-Lindau disease tumour suppressor, beta domain"/>
    <property type="match status" value="1"/>
</dbReference>
<sequence length="758" mass="79219">MDNVLPSWAPDVADESYVKRHLQSQLWAPPVRLLDDYRPAPKPVQRTLPLPPPNARRKAGGGGADAASPLGVQQRGDAPQVQLAQPQRESATAEAAQEAAATVVTFINAHGESAGAGPSEASGQDSHSGLSGMGAFDAEIYWKGKDFESFILGPQESTYRCIRNAAAAARNGAFPANFKAVNLNFNRAGTGAAAATTVRDGGEVGSLSAMTGGITAAAVWATGSSAQQLEQRGGLSGLFPSEDGTIPIPRSVYRVDFAAGPMGMELQCDAHRGLVSQCLMPTYLPVLLLIVIGRTQQRGVLRGGQAAANGRVRAGHLILAAGGWRASARPANRVVVRSLADFEGIAVGRDPDVPLSIFFLDPDSPEAVQAFWEEDALHCEGGYRAQRQRSAEAVAASMRRADSMIVRRHARARDIMRSDDGSAASAGGCDSSVSGGGGGDGNCGSSEAGGDGFNEEHEEDAEQGNGWGFATGGGILESHDAVLSPPPRDAPAGDIDSDDDGQVAARVRRSEGAVPASSQSPPPPQPPPLSLPLSMGASKADVAPVFLCFSNAHATMKLRVGWLDYGGQNVPRRVLLPGQTYFERSFASHPWLLQAMGPSGTGSGSECVAVRCGADAVAAGAGLAFCAMWDPLRRSVSVMPQAKGSSSHARLMAAKHQILEEMRQHRSFDAGSLAFETASAHGLSSGIPHLRVVMVGAQQPRRQSSNGQPQQPPWASEREQQRSERRWQRSPQDCASDLASSPVSGALDDGGGSAFSVG</sequence>
<feature type="compositionally biased region" description="Gly residues" evidence="1">
    <location>
        <begin position="465"/>
        <end position="475"/>
    </location>
</feature>
<dbReference type="InterPro" id="IPR037140">
    <property type="entry name" value="VHL_beta_dom_sf"/>
</dbReference>
<dbReference type="Proteomes" id="UP000664859">
    <property type="component" value="Unassembled WGS sequence"/>
</dbReference>
<name>A0A835ZGW3_9STRA</name>
<feature type="region of interest" description="Disordered" evidence="1">
    <location>
        <begin position="35"/>
        <end position="96"/>
    </location>
</feature>
<organism evidence="2 3">
    <name type="scientific">Tribonema minus</name>
    <dbReference type="NCBI Taxonomy" id="303371"/>
    <lineage>
        <taxon>Eukaryota</taxon>
        <taxon>Sar</taxon>
        <taxon>Stramenopiles</taxon>
        <taxon>Ochrophyta</taxon>
        <taxon>PX clade</taxon>
        <taxon>Xanthophyceae</taxon>
        <taxon>Tribonematales</taxon>
        <taxon>Tribonemataceae</taxon>
        <taxon>Tribonema</taxon>
    </lineage>
</organism>
<feature type="region of interest" description="Disordered" evidence="1">
    <location>
        <begin position="416"/>
        <end position="533"/>
    </location>
</feature>
<feature type="compositionally biased region" description="Polar residues" evidence="1">
    <location>
        <begin position="700"/>
        <end position="709"/>
    </location>
</feature>
<accession>A0A835ZGW3</accession>
<keyword evidence="3" id="KW-1185">Reference proteome</keyword>
<reference evidence="2" key="1">
    <citation type="submission" date="2021-02" db="EMBL/GenBank/DDBJ databases">
        <title>First Annotated Genome of the Yellow-green Alga Tribonema minus.</title>
        <authorList>
            <person name="Mahan K.M."/>
        </authorList>
    </citation>
    <scope>NUCLEOTIDE SEQUENCE</scope>
    <source>
        <strain evidence="2">UTEX B ZZ1240</strain>
    </source>
</reference>